<accession>A0AAW2H1T4</accession>
<dbReference type="Proteomes" id="UP001430953">
    <property type="component" value="Unassembled WGS sequence"/>
</dbReference>
<dbReference type="AlphaFoldDB" id="A0AAW2H1T4"/>
<proteinExistence type="predicted"/>
<name>A0AAW2H1T4_9HYME</name>
<feature type="transmembrane region" description="Helical" evidence="1">
    <location>
        <begin position="21"/>
        <end position="41"/>
    </location>
</feature>
<reference evidence="2 3" key="1">
    <citation type="submission" date="2023-03" db="EMBL/GenBank/DDBJ databases">
        <title>High recombination rates correlate with genetic variation in Cardiocondyla obscurior ants.</title>
        <authorList>
            <person name="Errbii M."/>
        </authorList>
    </citation>
    <scope>NUCLEOTIDE SEQUENCE [LARGE SCALE GENOMIC DNA]</scope>
    <source>
        <strain evidence="2">Alpha-2009</strain>
        <tissue evidence="2">Whole body</tissue>
    </source>
</reference>
<evidence type="ECO:0000256" key="1">
    <source>
        <dbReference type="SAM" id="Phobius"/>
    </source>
</evidence>
<comment type="caution">
    <text evidence="2">The sequence shown here is derived from an EMBL/GenBank/DDBJ whole genome shotgun (WGS) entry which is preliminary data.</text>
</comment>
<keyword evidence="1" id="KW-0472">Membrane</keyword>
<protein>
    <submittedName>
        <fullName evidence="2">Uncharacterized protein</fullName>
    </submittedName>
</protein>
<feature type="transmembrane region" description="Helical" evidence="1">
    <location>
        <begin position="85"/>
        <end position="109"/>
    </location>
</feature>
<organism evidence="2 3">
    <name type="scientific">Cardiocondyla obscurior</name>
    <dbReference type="NCBI Taxonomy" id="286306"/>
    <lineage>
        <taxon>Eukaryota</taxon>
        <taxon>Metazoa</taxon>
        <taxon>Ecdysozoa</taxon>
        <taxon>Arthropoda</taxon>
        <taxon>Hexapoda</taxon>
        <taxon>Insecta</taxon>
        <taxon>Pterygota</taxon>
        <taxon>Neoptera</taxon>
        <taxon>Endopterygota</taxon>
        <taxon>Hymenoptera</taxon>
        <taxon>Apocrita</taxon>
        <taxon>Aculeata</taxon>
        <taxon>Formicoidea</taxon>
        <taxon>Formicidae</taxon>
        <taxon>Myrmicinae</taxon>
        <taxon>Cardiocondyla</taxon>
    </lineage>
</organism>
<keyword evidence="3" id="KW-1185">Reference proteome</keyword>
<evidence type="ECO:0000313" key="3">
    <source>
        <dbReference type="Proteomes" id="UP001430953"/>
    </source>
</evidence>
<dbReference type="EMBL" id="JADYXP020000001">
    <property type="protein sequence ID" value="KAL0133386.1"/>
    <property type="molecule type" value="Genomic_DNA"/>
</dbReference>
<sequence>MNRAKRERDGNSYTKRLRLTGFLVYLCIPVSVRQLHFHVLWLTTRNFANYVNPFTNSRSGAFLAPWPRELAASGFKAEIREELDFIFISSIVLYFLILFLYLSIVSEFLDQDRVH</sequence>
<gene>
    <name evidence="2" type="ORF">PUN28_000846</name>
</gene>
<keyword evidence="1" id="KW-1133">Transmembrane helix</keyword>
<evidence type="ECO:0000313" key="2">
    <source>
        <dbReference type="EMBL" id="KAL0133386.1"/>
    </source>
</evidence>
<keyword evidence="1" id="KW-0812">Transmembrane</keyword>